<dbReference type="SMART" id="SM00028">
    <property type="entry name" value="TPR"/>
    <property type="match status" value="5"/>
</dbReference>
<dbReference type="Pfam" id="PF13424">
    <property type="entry name" value="TPR_12"/>
    <property type="match status" value="1"/>
</dbReference>
<dbReference type="EMBL" id="FOOC01000008">
    <property type="protein sequence ID" value="SFF54428.1"/>
    <property type="molecule type" value="Genomic_DNA"/>
</dbReference>
<evidence type="ECO:0000313" key="6">
    <source>
        <dbReference type="Proteomes" id="UP000199771"/>
    </source>
</evidence>
<evidence type="ECO:0000256" key="2">
    <source>
        <dbReference type="ARBA" id="ARBA00022803"/>
    </source>
</evidence>
<keyword evidence="6" id="KW-1185">Reference proteome</keyword>
<gene>
    <name evidence="5" type="ORF">SAMN04488120_1088</name>
</gene>
<dbReference type="CDD" id="cd16329">
    <property type="entry name" value="LolA_like"/>
    <property type="match status" value="1"/>
</dbReference>
<dbReference type="PANTHER" id="PTHR44186:SF1">
    <property type="entry name" value="BARDET-BIEDL SYNDROME 4 PROTEIN"/>
    <property type="match status" value="1"/>
</dbReference>
<protein>
    <submittedName>
        <fullName evidence="5">Uncharacterized conserved protein HemY, contains two TPR repeats</fullName>
    </submittedName>
</protein>
<accession>A0A1I2JJY3</accession>
<evidence type="ECO:0000256" key="3">
    <source>
        <dbReference type="PROSITE-ProRule" id="PRU00339"/>
    </source>
</evidence>
<sequence>MRGFRGFCLWTVLLALAPVAAIRAEQYRSETRELDQVPAPVEQKSTEELLRTTTDPYAKALLLRDLAAQAAQSGNVAKATQYLEQALATKALSGLAVQQMREQLSQLYLASGDYQKVIPQLEAQVKAGNPPPEILMALGSAYLQQKRYKDALPLLQQAMQQAAAAKRVIDPSWRRALAAALLATGRDREALPQLEQLLKEDPSQRDDWMRLVAIYIKSGDKARAAAVLEIAGRLGFLQSREERLRLVTLTAQLGAPFEAASTLQTMMERRELPADADNWKLLASLWIAARESSLALRALDEALRLAPSAQLYQQRAQLHMDREEYPEAARALEAAIQRGATDGATLMALGMARYQQADIEGALQAFRDAQAHAGSRKLAQEWIKYLESGKAREQALAAASERRRRDEESIRLGGRLGGAPIAVEALKRSADAPRALAGGLTPIGAEAAGNADGTIPPWTGGLARNDWPAGFTKGQRLQDPFPQDRPLFTITAANVARYRDRLSPGHQALFARYPSYSMPVYATRRSVSYPQAIYEASQANIGRAKLLGSDALSGARLGVPFPKPQSGVEIMWNHRTRFRGNSVEVQTTQAVVPPRGSPQYLKQTERVYFRYGNIADPVDLSQQNILLYYLTWFGATRNEVDFLALVHETANSLEDARDIWVLPPKIRRMFRIPPVGYDQPFPGAEGLMFIDMLDMYNGAFDRYVWKLIGKRELYIPYNGFRISDGSRTYAELLKPYHFEQSATRYELHRVWVIEATERGGKRHSFGKRTFYVDEDSWNIVLVENEDHAGQLWRFQEGHLLPFYDIQAANTAPMLVYDLKDGRYFASRLSAEDDPPRYDVPMREGDFLPAAVKAKYGK</sequence>
<dbReference type="InterPro" id="IPR019734">
    <property type="entry name" value="TPR_rpt"/>
</dbReference>
<dbReference type="SUPFAM" id="SSF48452">
    <property type="entry name" value="TPR-like"/>
    <property type="match status" value="2"/>
</dbReference>
<evidence type="ECO:0000313" key="5">
    <source>
        <dbReference type="EMBL" id="SFF54428.1"/>
    </source>
</evidence>
<feature type="repeat" description="TPR" evidence="3">
    <location>
        <begin position="276"/>
        <end position="309"/>
    </location>
</feature>
<dbReference type="Proteomes" id="UP000199771">
    <property type="component" value="Unassembled WGS sequence"/>
</dbReference>
<feature type="chain" id="PRO_5011606562" evidence="4">
    <location>
        <begin position="24"/>
        <end position="857"/>
    </location>
</feature>
<keyword evidence="2 3" id="KW-0802">TPR repeat</keyword>
<dbReference type="InterPro" id="IPR010752">
    <property type="entry name" value="DUF1329"/>
</dbReference>
<proteinExistence type="predicted"/>
<dbReference type="PROSITE" id="PS50005">
    <property type="entry name" value="TPR"/>
    <property type="match status" value="2"/>
</dbReference>
<dbReference type="Gene3D" id="2.50.20.10">
    <property type="entry name" value="Lipoprotein localisation LolA/LolB/LppX"/>
    <property type="match status" value="1"/>
</dbReference>
<feature type="repeat" description="TPR" evidence="3">
    <location>
        <begin position="132"/>
        <end position="165"/>
    </location>
</feature>
<reference evidence="5 6" key="1">
    <citation type="submission" date="2016-10" db="EMBL/GenBank/DDBJ databases">
        <authorList>
            <person name="de Groot N.N."/>
        </authorList>
    </citation>
    <scope>NUCLEOTIDE SEQUENCE [LARGE SCALE GENOMIC DNA]</scope>
    <source>
        <strain evidence="5 6">DSM 23609</strain>
    </source>
</reference>
<dbReference type="STRING" id="1076937.SAMN04488120_1088"/>
<feature type="signal peptide" evidence="4">
    <location>
        <begin position="1"/>
        <end position="23"/>
    </location>
</feature>
<evidence type="ECO:0000256" key="4">
    <source>
        <dbReference type="SAM" id="SignalP"/>
    </source>
</evidence>
<evidence type="ECO:0000256" key="1">
    <source>
        <dbReference type="ARBA" id="ARBA00022737"/>
    </source>
</evidence>
<dbReference type="Pfam" id="PF07044">
    <property type="entry name" value="DUF1329"/>
    <property type="match status" value="1"/>
</dbReference>
<keyword evidence="4" id="KW-0732">Signal</keyword>
<dbReference type="RefSeq" id="WP_091533950.1">
    <property type="nucleotide sequence ID" value="NZ_FOOC01000008.1"/>
</dbReference>
<dbReference type="Gene3D" id="1.25.40.10">
    <property type="entry name" value="Tetratricopeptide repeat domain"/>
    <property type="match status" value="2"/>
</dbReference>
<dbReference type="AlphaFoldDB" id="A0A1I2JJY3"/>
<dbReference type="InterPro" id="IPR011990">
    <property type="entry name" value="TPR-like_helical_dom_sf"/>
</dbReference>
<dbReference type="PANTHER" id="PTHR44186">
    <property type="match status" value="1"/>
</dbReference>
<dbReference type="OrthoDB" id="7052112at2"/>
<name>A0A1I2JJY3_9GAMM</name>
<keyword evidence="1" id="KW-0677">Repeat</keyword>
<organism evidence="5 6">
    <name type="scientific">Fontimonas thermophila</name>
    <dbReference type="NCBI Taxonomy" id="1076937"/>
    <lineage>
        <taxon>Bacteria</taxon>
        <taxon>Pseudomonadati</taxon>
        <taxon>Pseudomonadota</taxon>
        <taxon>Gammaproteobacteria</taxon>
        <taxon>Nevskiales</taxon>
        <taxon>Nevskiaceae</taxon>
        <taxon>Fontimonas</taxon>
    </lineage>
</organism>
<dbReference type="Pfam" id="PF13432">
    <property type="entry name" value="TPR_16"/>
    <property type="match status" value="1"/>
</dbReference>